<name>A0A811VA08_CERCA</name>
<dbReference type="Proteomes" id="UP000606786">
    <property type="component" value="Unassembled WGS sequence"/>
</dbReference>
<comment type="caution">
    <text evidence="2">The sequence shown here is derived from an EMBL/GenBank/DDBJ whole genome shotgun (WGS) entry which is preliminary data.</text>
</comment>
<organism evidence="2 3">
    <name type="scientific">Ceratitis capitata</name>
    <name type="common">Mediterranean fruit fly</name>
    <name type="synonym">Tephritis capitata</name>
    <dbReference type="NCBI Taxonomy" id="7213"/>
    <lineage>
        <taxon>Eukaryota</taxon>
        <taxon>Metazoa</taxon>
        <taxon>Ecdysozoa</taxon>
        <taxon>Arthropoda</taxon>
        <taxon>Hexapoda</taxon>
        <taxon>Insecta</taxon>
        <taxon>Pterygota</taxon>
        <taxon>Neoptera</taxon>
        <taxon>Endopterygota</taxon>
        <taxon>Diptera</taxon>
        <taxon>Brachycera</taxon>
        <taxon>Muscomorpha</taxon>
        <taxon>Tephritoidea</taxon>
        <taxon>Tephritidae</taxon>
        <taxon>Ceratitis</taxon>
        <taxon>Ceratitis</taxon>
    </lineage>
</organism>
<protein>
    <submittedName>
        <fullName evidence="2">(Mediterranean fruit fly) hypothetical protein</fullName>
    </submittedName>
</protein>
<accession>A0A811VA08</accession>
<proteinExistence type="predicted"/>
<evidence type="ECO:0000313" key="2">
    <source>
        <dbReference type="EMBL" id="CAD7006493.1"/>
    </source>
</evidence>
<dbReference type="AlphaFoldDB" id="A0A811VA08"/>
<feature type="compositionally biased region" description="Basic residues" evidence="1">
    <location>
        <begin position="19"/>
        <end position="38"/>
    </location>
</feature>
<gene>
    <name evidence="2" type="ORF">CCAP1982_LOCUS14810</name>
</gene>
<keyword evidence="3" id="KW-1185">Reference proteome</keyword>
<evidence type="ECO:0000313" key="3">
    <source>
        <dbReference type="Proteomes" id="UP000606786"/>
    </source>
</evidence>
<feature type="region of interest" description="Disordered" evidence="1">
    <location>
        <begin position="1"/>
        <end position="52"/>
    </location>
</feature>
<dbReference type="EMBL" id="CAJHJT010000034">
    <property type="protein sequence ID" value="CAD7006493.1"/>
    <property type="molecule type" value="Genomic_DNA"/>
</dbReference>
<reference evidence="2" key="1">
    <citation type="submission" date="2020-11" db="EMBL/GenBank/DDBJ databases">
        <authorList>
            <person name="Whitehead M."/>
        </authorList>
    </citation>
    <scope>NUCLEOTIDE SEQUENCE</scope>
    <source>
        <strain evidence="2">EGII</strain>
    </source>
</reference>
<sequence>MENSAQYDPEQTYGVGSSKFKHARTDKRVHKHNSKQNAKKKECPTTTPAPKPTQIQFVGVNVDEWVRVECSNNYNKLQQNELALVLLPICTMDASETDI</sequence>
<evidence type="ECO:0000256" key="1">
    <source>
        <dbReference type="SAM" id="MobiDB-lite"/>
    </source>
</evidence>